<dbReference type="PROSITE" id="PS51257">
    <property type="entry name" value="PROKAR_LIPOPROTEIN"/>
    <property type="match status" value="1"/>
</dbReference>
<comment type="caution">
    <text evidence="1">The sequence shown here is derived from an EMBL/GenBank/DDBJ whole genome shotgun (WGS) entry which is preliminary data.</text>
</comment>
<dbReference type="RefSeq" id="WP_160939079.1">
    <property type="nucleotide sequence ID" value="NZ_SNVJ01000025.1"/>
</dbReference>
<evidence type="ECO:0000313" key="2">
    <source>
        <dbReference type="Proteomes" id="UP000460715"/>
    </source>
</evidence>
<keyword evidence="2" id="KW-1185">Reference proteome</keyword>
<reference evidence="1 2" key="1">
    <citation type="submission" date="2019-03" db="EMBL/GenBank/DDBJ databases">
        <title>Roseomonas sp. a novel Roseomonas species isolated from Sea whip Gorgonian.</title>
        <authorList>
            <person name="Li F."/>
            <person name="Pan X."/>
            <person name="Huang S."/>
            <person name="Li Z."/>
            <person name="Meng B."/>
        </authorList>
    </citation>
    <scope>NUCLEOTIDE SEQUENCE [LARGE SCALE GENOMIC DNA]</scope>
    <source>
        <strain evidence="1 2">M0104</strain>
    </source>
</reference>
<dbReference type="Proteomes" id="UP000460715">
    <property type="component" value="Unassembled WGS sequence"/>
</dbReference>
<dbReference type="AlphaFoldDB" id="A0A845BEY2"/>
<accession>A0A845BEY2</accession>
<evidence type="ECO:0008006" key="3">
    <source>
        <dbReference type="Google" id="ProtNLM"/>
    </source>
</evidence>
<dbReference type="EMBL" id="SNVJ01000025">
    <property type="protein sequence ID" value="MXP65671.1"/>
    <property type="molecule type" value="Genomic_DNA"/>
</dbReference>
<protein>
    <recommendedName>
        <fullName evidence="3">ABC-type transport auxiliary lipoprotein component domain-containing protein</fullName>
    </recommendedName>
</protein>
<sequence>MRRRLLLLTLPTLAACSVLPEYPYVEVKRFPLAPRREAPPARGGHKRVLLVRLMRASPALDTRGLRSLRPDGTEAVDFYAEWTAPPAELAEEALRRWLTASGLFAAVVTPGSRAQADLILESELTALLADLGRGEARAGLSAVVLRESGDNSRILAQLSITGTAPLPPERPLPPEAVAAGINAAFAAALRQLESQLARFA</sequence>
<dbReference type="SUPFAM" id="SSF159594">
    <property type="entry name" value="XCC0632-like"/>
    <property type="match status" value="1"/>
</dbReference>
<name>A0A845BEY2_9PROT</name>
<proteinExistence type="predicted"/>
<dbReference type="Gene3D" id="3.40.50.10610">
    <property type="entry name" value="ABC-type transport auxiliary lipoprotein component"/>
    <property type="match status" value="1"/>
</dbReference>
<evidence type="ECO:0000313" key="1">
    <source>
        <dbReference type="EMBL" id="MXP65671.1"/>
    </source>
</evidence>
<gene>
    <name evidence="1" type="ORF">E0493_20175</name>
</gene>
<organism evidence="1 2">
    <name type="scientific">Teichococcus coralli</name>
    <dbReference type="NCBI Taxonomy" id="2545983"/>
    <lineage>
        <taxon>Bacteria</taxon>
        <taxon>Pseudomonadati</taxon>
        <taxon>Pseudomonadota</taxon>
        <taxon>Alphaproteobacteria</taxon>
        <taxon>Acetobacterales</taxon>
        <taxon>Roseomonadaceae</taxon>
        <taxon>Roseomonas</taxon>
    </lineage>
</organism>
<dbReference type="OrthoDB" id="7375892at2"/>